<dbReference type="OrthoDB" id="6130531at2759"/>
<dbReference type="InterPro" id="IPR006693">
    <property type="entry name" value="AB_hydrolase_lipase"/>
</dbReference>
<evidence type="ECO:0000259" key="2">
    <source>
        <dbReference type="Pfam" id="PF04083"/>
    </source>
</evidence>
<dbReference type="eggNOG" id="KOG2624">
    <property type="taxonomic scope" value="Eukaryota"/>
</dbReference>
<dbReference type="Gene3D" id="3.40.50.1820">
    <property type="entry name" value="alpha/beta hydrolase"/>
    <property type="match status" value="1"/>
</dbReference>
<sequence length="483" mass="57323">MRHTVRSYVTNCVAFVITSAFLSIMYILGLRKYFYAIKDDNEPYDNFENNSQNPYPRKEFLPRISNATLMENKDSNFKESNIIYDRKITTTPQFSIKDNLNNTNDDMKGHELIFDIEYYFRNHMNIEIEKFEVETQDGFIIDLWHLKNEKEPSGKHPILYIHGLMQSGASIASSCEDSIAYFLYNNGLDVWLGNNRCGFYPKWSKNIKDHKAKWNWDINEMVKYDLRALIDTVLEKTEKERLTLICHSQGTTQCFMGLVNGEKIFKDNYQIMDKVDNLIALAPAVYPGDIINNRLFMNFMSLGINYNWVFGTREFLPIMMLAKMYFTSIRFFSFTSYFMFNYLFDWNDRLWDPKLRDVHFIFSPVYVSVKLMRWWLGNSPTSFKNNSQNIFPFKRQWFNRNVNEDGKTNHLPNILLFVPRQDKLVDGESLIHHFINYENDVNYKVWYIDEYSHMDVLWATDVIERVGKPILQSMIIPNDTIEA</sequence>
<organism evidence="3 4">
    <name type="scientific">Henningerozyma blattae (strain ATCC 34711 / CBS 6284 / DSM 70876 / NBRC 10599 / NRRL Y-10934 / UCD 77-7)</name>
    <name type="common">Yeast</name>
    <name type="synonym">Tetrapisispora blattae</name>
    <dbReference type="NCBI Taxonomy" id="1071380"/>
    <lineage>
        <taxon>Eukaryota</taxon>
        <taxon>Fungi</taxon>
        <taxon>Dikarya</taxon>
        <taxon>Ascomycota</taxon>
        <taxon>Saccharomycotina</taxon>
        <taxon>Saccharomycetes</taxon>
        <taxon>Saccharomycetales</taxon>
        <taxon>Saccharomycetaceae</taxon>
        <taxon>Henningerozyma</taxon>
    </lineage>
</organism>
<proteinExistence type="predicted"/>
<dbReference type="STRING" id="1071380.I2H201"/>
<dbReference type="RefSeq" id="XP_004179922.1">
    <property type="nucleotide sequence ID" value="XM_004179874.1"/>
</dbReference>
<dbReference type="PANTHER" id="PTHR11005">
    <property type="entry name" value="LYSOSOMAL ACID LIPASE-RELATED"/>
    <property type="match status" value="1"/>
</dbReference>
<dbReference type="SUPFAM" id="SSF53474">
    <property type="entry name" value="alpha/beta-Hydrolases"/>
    <property type="match status" value="1"/>
</dbReference>
<keyword evidence="1" id="KW-0472">Membrane</keyword>
<accession>I2H201</accession>
<dbReference type="EMBL" id="HE806318">
    <property type="protein sequence ID" value="CCH60403.1"/>
    <property type="molecule type" value="Genomic_DNA"/>
</dbReference>
<dbReference type="InParanoid" id="I2H201"/>
<keyword evidence="1" id="KW-0812">Transmembrane</keyword>
<dbReference type="InterPro" id="IPR029058">
    <property type="entry name" value="AB_hydrolase_fold"/>
</dbReference>
<feature type="domain" description="Partial AB-hydrolase lipase" evidence="2">
    <location>
        <begin position="122"/>
        <end position="170"/>
    </location>
</feature>
<feature type="transmembrane region" description="Helical" evidence="1">
    <location>
        <begin position="6"/>
        <end position="28"/>
    </location>
</feature>
<dbReference type="HOGENOM" id="CLU_024238_3_1_1"/>
<evidence type="ECO:0000313" key="3">
    <source>
        <dbReference type="EMBL" id="CCH60403.1"/>
    </source>
</evidence>
<dbReference type="KEGG" id="tbl:TBLA_0C06060"/>
<name>I2H201_HENB6</name>
<protein>
    <recommendedName>
        <fullName evidence="2">Partial AB-hydrolase lipase domain-containing protein</fullName>
    </recommendedName>
</protein>
<dbReference type="Proteomes" id="UP000002866">
    <property type="component" value="Chromosome 3"/>
</dbReference>
<evidence type="ECO:0000313" key="4">
    <source>
        <dbReference type="Proteomes" id="UP000002866"/>
    </source>
</evidence>
<dbReference type="GO" id="GO:0016020">
    <property type="term" value="C:membrane"/>
    <property type="evidence" value="ECO:0007669"/>
    <property type="project" value="EnsemblFungi"/>
</dbReference>
<dbReference type="OMA" id="HVSVKLM"/>
<keyword evidence="1" id="KW-1133">Transmembrane helix</keyword>
<dbReference type="AlphaFoldDB" id="I2H201"/>
<dbReference type="GO" id="GO:0005811">
    <property type="term" value="C:lipid droplet"/>
    <property type="evidence" value="ECO:0007669"/>
    <property type="project" value="EnsemblFungi"/>
</dbReference>
<gene>
    <name evidence="3" type="primary">TBLA0C06060</name>
    <name evidence="3" type="ORF">TBLA_0C06060</name>
</gene>
<reference evidence="3 4" key="1">
    <citation type="journal article" date="2011" name="Proc. Natl. Acad. Sci. U.S.A.">
        <title>Evolutionary erosion of yeast sex chromosomes by mating-type switching accidents.</title>
        <authorList>
            <person name="Gordon J.L."/>
            <person name="Armisen D."/>
            <person name="Proux-Wera E."/>
            <person name="Oheigeartaigh S.S."/>
            <person name="Byrne K.P."/>
            <person name="Wolfe K.H."/>
        </authorList>
    </citation>
    <scope>NUCLEOTIDE SEQUENCE [LARGE SCALE GENOMIC DNA]</scope>
    <source>
        <strain evidence="4">ATCC 34711 / CBS 6284 / DSM 70876 / NBRC 10599 / NRRL Y-10934 / UCD 77-7</strain>
    </source>
</reference>
<dbReference type="GO" id="GO:0016125">
    <property type="term" value="P:sterol metabolic process"/>
    <property type="evidence" value="ECO:0007669"/>
    <property type="project" value="EnsemblFungi"/>
</dbReference>
<dbReference type="GeneID" id="14495383"/>
<evidence type="ECO:0000256" key="1">
    <source>
        <dbReference type="SAM" id="Phobius"/>
    </source>
</evidence>
<dbReference type="GO" id="GO:0004771">
    <property type="term" value="F:sterol ester esterase activity"/>
    <property type="evidence" value="ECO:0007669"/>
    <property type="project" value="EnsemblFungi"/>
</dbReference>
<dbReference type="Pfam" id="PF04083">
    <property type="entry name" value="Abhydro_lipase"/>
    <property type="match status" value="1"/>
</dbReference>
<keyword evidence="4" id="KW-1185">Reference proteome</keyword>